<dbReference type="Gramene" id="OB09G18670.1">
    <property type="protein sequence ID" value="OB09G18670.1"/>
    <property type="gene ID" value="OB09G18670"/>
</dbReference>
<sequence>MALVERHQPWEILEDTALAIIDQTVSPGTLFLSRTDDGGRWSSRSSPDVWPGEGAAGGRGALAILDAIVLRLGAAIRLEEALLVKAMASGCCMMGPKADEILTVRNALDEMRSEMDLPALMDRIRHKRRGHDVAETTCRPEQNQSDEAERLAKKLRGDCLSL</sequence>
<keyword evidence="2" id="KW-1185">Reference proteome</keyword>
<dbReference type="AlphaFoldDB" id="J3MXY8"/>
<name>J3MXY8_ORYBR</name>
<proteinExistence type="predicted"/>
<accession>J3MXY8</accession>
<dbReference type="Proteomes" id="UP000006038">
    <property type="component" value="Chromosome 9"/>
</dbReference>
<reference evidence="1" key="1">
    <citation type="journal article" date="2013" name="Nat. Commun.">
        <title>Whole-genome sequencing of Oryza brachyantha reveals mechanisms underlying Oryza genome evolution.</title>
        <authorList>
            <person name="Chen J."/>
            <person name="Huang Q."/>
            <person name="Gao D."/>
            <person name="Wang J."/>
            <person name="Lang Y."/>
            <person name="Liu T."/>
            <person name="Li B."/>
            <person name="Bai Z."/>
            <person name="Luis Goicoechea J."/>
            <person name="Liang C."/>
            <person name="Chen C."/>
            <person name="Zhang W."/>
            <person name="Sun S."/>
            <person name="Liao Y."/>
            <person name="Zhang X."/>
            <person name="Yang L."/>
            <person name="Song C."/>
            <person name="Wang M."/>
            <person name="Shi J."/>
            <person name="Liu G."/>
            <person name="Liu J."/>
            <person name="Zhou H."/>
            <person name="Zhou W."/>
            <person name="Yu Q."/>
            <person name="An N."/>
            <person name="Chen Y."/>
            <person name="Cai Q."/>
            <person name="Wang B."/>
            <person name="Liu B."/>
            <person name="Min J."/>
            <person name="Huang Y."/>
            <person name="Wu H."/>
            <person name="Li Z."/>
            <person name="Zhang Y."/>
            <person name="Yin Y."/>
            <person name="Song W."/>
            <person name="Jiang J."/>
            <person name="Jackson S.A."/>
            <person name="Wing R.A."/>
            <person name="Wang J."/>
            <person name="Chen M."/>
        </authorList>
    </citation>
    <scope>NUCLEOTIDE SEQUENCE [LARGE SCALE GENOMIC DNA]</scope>
    <source>
        <strain evidence="1">cv. IRGC 101232</strain>
    </source>
</reference>
<protein>
    <submittedName>
        <fullName evidence="1">Uncharacterized protein</fullName>
    </submittedName>
</protein>
<evidence type="ECO:0000313" key="2">
    <source>
        <dbReference type="Proteomes" id="UP000006038"/>
    </source>
</evidence>
<organism evidence="1">
    <name type="scientific">Oryza brachyantha</name>
    <name type="common">malo sina</name>
    <dbReference type="NCBI Taxonomy" id="4533"/>
    <lineage>
        <taxon>Eukaryota</taxon>
        <taxon>Viridiplantae</taxon>
        <taxon>Streptophyta</taxon>
        <taxon>Embryophyta</taxon>
        <taxon>Tracheophyta</taxon>
        <taxon>Spermatophyta</taxon>
        <taxon>Magnoliopsida</taxon>
        <taxon>Liliopsida</taxon>
        <taxon>Poales</taxon>
        <taxon>Poaceae</taxon>
        <taxon>BOP clade</taxon>
        <taxon>Oryzoideae</taxon>
        <taxon>Oryzeae</taxon>
        <taxon>Oryzinae</taxon>
        <taxon>Oryza</taxon>
    </lineage>
</organism>
<dbReference type="EnsemblPlants" id="OB09G18670.1">
    <property type="protein sequence ID" value="OB09G18670.1"/>
    <property type="gene ID" value="OB09G18670"/>
</dbReference>
<evidence type="ECO:0000313" key="1">
    <source>
        <dbReference type="EnsemblPlants" id="OB09G18670.1"/>
    </source>
</evidence>
<reference evidence="1" key="2">
    <citation type="submission" date="2013-04" db="UniProtKB">
        <authorList>
            <consortium name="EnsemblPlants"/>
        </authorList>
    </citation>
    <scope>IDENTIFICATION</scope>
</reference>
<dbReference type="HOGENOM" id="CLU_1638002_0_0_1"/>